<feature type="coiled-coil region" evidence="1">
    <location>
        <begin position="104"/>
        <end position="131"/>
    </location>
</feature>
<sequence length="263" mass="28420">MQKILAILLMTMLVVACSSSDNVENNNVQDTEQSSQNSSDDNAQQNDESQDADNSDATNDANSDTSANDASANDASANDTSANNDTANNVAANDTWQSNVENTMNDAADSLNNATNDANDAMNNAADSTNDAMNNAVDNTAVNAGGSNSVLLILNFNDLVEEAEKAMITKATKNKWFKDKQTVELTEKAYYDQSAQYMGSTIFIGKVQRAYGEFTMDIRTGVVAKDDQGYYEEPISNWSVRGAQTAEELAKEIKYGDDVFAKK</sequence>
<feature type="compositionally biased region" description="Low complexity" evidence="2">
    <location>
        <begin position="55"/>
        <end position="88"/>
    </location>
</feature>
<accession>A0A5S9IMW2</accession>
<evidence type="ECO:0000256" key="1">
    <source>
        <dbReference type="SAM" id="Coils"/>
    </source>
</evidence>
<dbReference type="Proteomes" id="UP000326354">
    <property type="component" value="Chromosome"/>
</dbReference>
<dbReference type="PROSITE" id="PS51257">
    <property type="entry name" value="PROKAR_LIPOPROTEIN"/>
    <property type="match status" value="1"/>
</dbReference>
<evidence type="ECO:0000313" key="5">
    <source>
        <dbReference type="Proteomes" id="UP000326354"/>
    </source>
</evidence>
<evidence type="ECO:0000256" key="3">
    <source>
        <dbReference type="SAM" id="SignalP"/>
    </source>
</evidence>
<organism evidence="4 5">
    <name type="scientific">Uabimicrobium amorphum</name>
    <dbReference type="NCBI Taxonomy" id="2596890"/>
    <lineage>
        <taxon>Bacteria</taxon>
        <taxon>Pseudomonadati</taxon>
        <taxon>Planctomycetota</taxon>
        <taxon>Candidatus Uabimicrobiia</taxon>
        <taxon>Candidatus Uabimicrobiales</taxon>
        <taxon>Candidatus Uabimicrobiaceae</taxon>
        <taxon>Candidatus Uabimicrobium</taxon>
    </lineage>
</organism>
<evidence type="ECO:0000313" key="4">
    <source>
        <dbReference type="EMBL" id="BBM84262.1"/>
    </source>
</evidence>
<dbReference type="KEGG" id="uam:UABAM_02619"/>
<protein>
    <recommendedName>
        <fullName evidence="6">Lipoprotein</fullName>
    </recommendedName>
</protein>
<dbReference type="RefSeq" id="WP_151968428.1">
    <property type="nucleotide sequence ID" value="NZ_AP019860.1"/>
</dbReference>
<keyword evidence="1" id="KW-0175">Coiled coil</keyword>
<feature type="region of interest" description="Disordered" evidence="2">
    <location>
        <begin position="23"/>
        <end position="88"/>
    </location>
</feature>
<name>A0A5S9IMW2_UABAM</name>
<dbReference type="EMBL" id="AP019860">
    <property type="protein sequence ID" value="BBM84262.1"/>
    <property type="molecule type" value="Genomic_DNA"/>
</dbReference>
<keyword evidence="5" id="KW-1185">Reference proteome</keyword>
<keyword evidence="3" id="KW-0732">Signal</keyword>
<proteinExistence type="predicted"/>
<dbReference type="AlphaFoldDB" id="A0A5S9IMW2"/>
<feature type="compositionally biased region" description="Low complexity" evidence="2">
    <location>
        <begin position="29"/>
        <end position="47"/>
    </location>
</feature>
<feature type="signal peptide" evidence="3">
    <location>
        <begin position="1"/>
        <end position="23"/>
    </location>
</feature>
<gene>
    <name evidence="4" type="ORF">UABAM_02619</name>
</gene>
<evidence type="ECO:0000256" key="2">
    <source>
        <dbReference type="SAM" id="MobiDB-lite"/>
    </source>
</evidence>
<reference evidence="4 5" key="1">
    <citation type="submission" date="2019-08" db="EMBL/GenBank/DDBJ databases">
        <title>Complete genome sequence of Candidatus Uab amorphum.</title>
        <authorList>
            <person name="Shiratori T."/>
            <person name="Suzuki S."/>
            <person name="Kakizawa Y."/>
            <person name="Ishida K."/>
        </authorList>
    </citation>
    <scope>NUCLEOTIDE SEQUENCE [LARGE SCALE GENOMIC DNA]</scope>
    <source>
        <strain evidence="4 5">SRT547</strain>
    </source>
</reference>
<feature type="chain" id="PRO_5024837998" description="Lipoprotein" evidence="3">
    <location>
        <begin position="24"/>
        <end position="263"/>
    </location>
</feature>
<evidence type="ECO:0008006" key="6">
    <source>
        <dbReference type="Google" id="ProtNLM"/>
    </source>
</evidence>